<evidence type="ECO:0000313" key="2">
    <source>
        <dbReference type="Proteomes" id="UP000256690"/>
    </source>
</evidence>
<proteinExistence type="predicted"/>
<evidence type="ECO:0008006" key="3">
    <source>
        <dbReference type="Google" id="ProtNLM"/>
    </source>
</evidence>
<protein>
    <recommendedName>
        <fullName evidence="3">Thioredoxin-like fold domain-containing protein</fullName>
    </recommendedName>
</protein>
<sequence length="254" mass="28333">MSALRKIFHRKKKPPLACTEIPLEELDNHVHTSACFIDIQPLTVVELYQSQGCKACIKNVPKIHQAIANPNVAFLTYNVTYFDRAEWQDTFGKKGWDARQRAYVSRWGRSSIFTPQVVVDGVVDGTGQNSDETVGLVGRAREIRRERGWNILLDANDSEVRIDSDRSESVPHDIVVLFYEPRLQTVKIGKGSVNKGKKLGHLNVVQRIEKVGFWEGGDLTLPLPIVPEAREKAWAAVAVVQEPGGGAIVAAHQF</sequence>
<dbReference type="Pfam" id="PF06764">
    <property type="entry name" value="DUF1223"/>
    <property type="match status" value="1"/>
</dbReference>
<dbReference type="InterPro" id="IPR036249">
    <property type="entry name" value="Thioredoxin-like_sf"/>
</dbReference>
<dbReference type="InterPro" id="IPR010634">
    <property type="entry name" value="DUF1223"/>
</dbReference>
<dbReference type="STRING" id="1810919.A0A3D8RQG7"/>
<dbReference type="GeneID" id="38116661"/>
<gene>
    <name evidence="1" type="ORF">DSM5745_06291</name>
</gene>
<dbReference type="AlphaFoldDB" id="A0A3D8RQG7"/>
<evidence type="ECO:0000313" key="1">
    <source>
        <dbReference type="EMBL" id="RDW76299.1"/>
    </source>
</evidence>
<dbReference type="Proteomes" id="UP000256690">
    <property type="component" value="Unassembled WGS sequence"/>
</dbReference>
<organism evidence="1 2">
    <name type="scientific">Aspergillus mulundensis</name>
    <dbReference type="NCBI Taxonomy" id="1810919"/>
    <lineage>
        <taxon>Eukaryota</taxon>
        <taxon>Fungi</taxon>
        <taxon>Dikarya</taxon>
        <taxon>Ascomycota</taxon>
        <taxon>Pezizomycotina</taxon>
        <taxon>Eurotiomycetes</taxon>
        <taxon>Eurotiomycetidae</taxon>
        <taxon>Eurotiales</taxon>
        <taxon>Aspergillaceae</taxon>
        <taxon>Aspergillus</taxon>
        <taxon>Aspergillus subgen. Nidulantes</taxon>
    </lineage>
</organism>
<dbReference type="OrthoDB" id="938668at2759"/>
<keyword evidence="2" id="KW-1185">Reference proteome</keyword>
<accession>A0A3D8RQG7</accession>
<reference evidence="1 2" key="1">
    <citation type="journal article" date="2018" name="IMA Fungus">
        <title>IMA Genome-F 9: Draft genome sequence of Annulohypoxylon stygium, Aspergillus mulundensis, Berkeleyomyces basicola (syn. Thielaviopsis basicola), Ceratocystis smalleyi, two Cercospora beticola strains, Coleophoma cylindrospora, Fusarium fracticaudum, Phialophora cf. hyalina, and Morchella septimelata.</title>
        <authorList>
            <person name="Wingfield B.D."/>
            <person name="Bills G.F."/>
            <person name="Dong Y."/>
            <person name="Huang W."/>
            <person name="Nel W.J."/>
            <person name="Swalarsk-Parry B.S."/>
            <person name="Vaghefi N."/>
            <person name="Wilken P.M."/>
            <person name="An Z."/>
            <person name="de Beer Z.W."/>
            <person name="De Vos L."/>
            <person name="Chen L."/>
            <person name="Duong T.A."/>
            <person name="Gao Y."/>
            <person name="Hammerbacher A."/>
            <person name="Kikkert J.R."/>
            <person name="Li Y."/>
            <person name="Li H."/>
            <person name="Li K."/>
            <person name="Li Q."/>
            <person name="Liu X."/>
            <person name="Ma X."/>
            <person name="Naidoo K."/>
            <person name="Pethybridge S.J."/>
            <person name="Sun J."/>
            <person name="Steenkamp E.T."/>
            <person name="van der Nest M.A."/>
            <person name="van Wyk S."/>
            <person name="Wingfield M.J."/>
            <person name="Xiong C."/>
            <person name="Yue Q."/>
            <person name="Zhang X."/>
        </authorList>
    </citation>
    <scope>NUCLEOTIDE SEQUENCE [LARGE SCALE GENOMIC DNA]</scope>
    <source>
        <strain evidence="1 2">DSM 5745</strain>
    </source>
</reference>
<dbReference type="EMBL" id="PVWQ01000007">
    <property type="protein sequence ID" value="RDW76299.1"/>
    <property type="molecule type" value="Genomic_DNA"/>
</dbReference>
<dbReference type="PANTHER" id="PTHR36057:SF1">
    <property type="entry name" value="LIPOPROTEIN LIPID ATTACHMENT SITE-LIKE PROTEIN, PUTATIVE (DUF1223)-RELATED"/>
    <property type="match status" value="1"/>
</dbReference>
<dbReference type="RefSeq" id="XP_026602611.1">
    <property type="nucleotide sequence ID" value="XM_026748307.1"/>
</dbReference>
<name>A0A3D8RQG7_9EURO</name>
<comment type="caution">
    <text evidence="1">The sequence shown here is derived from an EMBL/GenBank/DDBJ whole genome shotgun (WGS) entry which is preliminary data.</text>
</comment>
<dbReference type="SUPFAM" id="SSF52833">
    <property type="entry name" value="Thioredoxin-like"/>
    <property type="match status" value="1"/>
</dbReference>
<dbReference type="PANTHER" id="PTHR36057">
    <property type="match status" value="1"/>
</dbReference>